<evidence type="ECO:0000256" key="3">
    <source>
        <dbReference type="ARBA" id="ARBA00007572"/>
    </source>
</evidence>
<reference evidence="20" key="1">
    <citation type="submission" date="2020-10" db="EMBL/GenBank/DDBJ databases">
        <authorList>
            <person name="Roach M.J.R."/>
        </authorList>
    </citation>
    <scope>NUCLEOTIDE SEQUENCE</scope>
    <source>
        <strain evidence="20">CBS 1945</strain>
    </source>
</reference>
<dbReference type="InterPro" id="IPR029710">
    <property type="entry name" value="LIG4"/>
</dbReference>
<dbReference type="InterPro" id="IPR044125">
    <property type="entry name" value="Adenylation_DNA_ligase_IV"/>
</dbReference>
<dbReference type="KEGG" id="bnn:FOA43_000457"/>
<comment type="cofactor">
    <cofactor evidence="1">
        <name>Mg(2+)</name>
        <dbReference type="ChEBI" id="CHEBI:18420"/>
    </cofactor>
</comment>
<dbReference type="EC" id="6.5.1.1" evidence="15"/>
<evidence type="ECO:0000256" key="4">
    <source>
        <dbReference type="ARBA" id="ARBA00022598"/>
    </source>
</evidence>
<dbReference type="GO" id="GO:0071897">
    <property type="term" value="P:DNA biosynthetic process"/>
    <property type="evidence" value="ECO:0007669"/>
    <property type="project" value="InterPro"/>
</dbReference>
<feature type="domain" description="ATP-dependent DNA ligase family profile" evidence="18">
    <location>
        <begin position="382"/>
        <end position="511"/>
    </location>
</feature>
<dbReference type="InterPro" id="IPR002838">
    <property type="entry name" value="AIM24"/>
</dbReference>
<dbReference type="InterPro" id="IPR001357">
    <property type="entry name" value="BRCT_dom"/>
</dbReference>
<keyword evidence="4 15" id="KW-0436">Ligase</keyword>
<accession>A0A875RVU4</accession>
<dbReference type="EMBL" id="CP064812">
    <property type="protein sequence ID" value="QPG73151.1"/>
    <property type="molecule type" value="Genomic_DNA"/>
</dbReference>
<protein>
    <recommendedName>
        <fullName evidence="15 17">Multifunctional fusion protein</fullName>
    </recommendedName>
    <domain>
        <recommendedName>
            <fullName evidence="15">DNA ligase</fullName>
            <ecNumber evidence="15">6.5.1.1</ecNumber>
        </recommendedName>
    </domain>
    <domain>
        <recommendedName>
            <fullName evidence="17">Altered inheritance of mitochondria protein 24, mitochondrial</fullName>
        </recommendedName>
    </domain>
</protein>
<dbReference type="InterPro" id="IPR012340">
    <property type="entry name" value="NA-bd_OB-fold"/>
</dbReference>
<dbReference type="GO" id="GO:0003677">
    <property type="term" value="F:DNA binding"/>
    <property type="evidence" value="ECO:0007669"/>
    <property type="project" value="InterPro"/>
</dbReference>
<dbReference type="GO" id="GO:0006310">
    <property type="term" value="P:DNA recombination"/>
    <property type="evidence" value="ECO:0007669"/>
    <property type="project" value="UniProtKB-KW"/>
</dbReference>
<keyword evidence="11 15" id="KW-0233">DNA recombination</keyword>
<dbReference type="Gene3D" id="2.40.50.140">
    <property type="entry name" value="Nucleic acid-binding proteins"/>
    <property type="match status" value="1"/>
</dbReference>
<dbReference type="OrthoDB" id="151490at2759"/>
<dbReference type="PANTHER" id="PTHR45997">
    <property type="entry name" value="DNA LIGASE 4"/>
    <property type="match status" value="1"/>
</dbReference>
<comment type="subcellular location">
    <subcellularLocation>
        <location evidence="17">Mitochondrion</location>
    </subcellularLocation>
    <subcellularLocation>
        <location evidence="2">Nucleus</location>
    </subcellularLocation>
</comment>
<dbReference type="GO" id="GO:0005524">
    <property type="term" value="F:ATP binding"/>
    <property type="evidence" value="ECO:0007669"/>
    <property type="project" value="UniProtKB-KW"/>
</dbReference>
<evidence type="ECO:0000256" key="17">
    <source>
        <dbReference type="RuleBase" id="RU363045"/>
    </source>
</evidence>
<keyword evidence="10" id="KW-0460">Magnesium</keyword>
<keyword evidence="7 15" id="KW-0547">Nucleotide-binding</keyword>
<evidence type="ECO:0000256" key="1">
    <source>
        <dbReference type="ARBA" id="ARBA00001946"/>
    </source>
</evidence>
<organism evidence="20 21">
    <name type="scientific">Eeniella nana</name>
    <name type="common">Yeast</name>
    <name type="synonym">Brettanomyces nanus</name>
    <dbReference type="NCBI Taxonomy" id="13502"/>
    <lineage>
        <taxon>Eukaryota</taxon>
        <taxon>Fungi</taxon>
        <taxon>Dikarya</taxon>
        <taxon>Ascomycota</taxon>
        <taxon>Saccharomycotina</taxon>
        <taxon>Pichiomycetes</taxon>
        <taxon>Pichiales</taxon>
        <taxon>Pichiaceae</taxon>
        <taxon>Brettanomyces</taxon>
    </lineage>
</organism>
<evidence type="ECO:0000259" key="18">
    <source>
        <dbReference type="PROSITE" id="PS50160"/>
    </source>
</evidence>
<feature type="domain" description="BRCT" evidence="19">
    <location>
        <begin position="671"/>
        <end position="770"/>
    </location>
</feature>
<gene>
    <name evidence="20" type="ORF">FOA43_000457</name>
</gene>
<dbReference type="InterPro" id="IPR012310">
    <property type="entry name" value="DNA_ligase_ATP-dep_cent"/>
</dbReference>
<dbReference type="GO" id="GO:0003910">
    <property type="term" value="F:DNA ligase (ATP) activity"/>
    <property type="evidence" value="ECO:0007669"/>
    <property type="project" value="UniProtKB-EC"/>
</dbReference>
<dbReference type="SUPFAM" id="SSF50249">
    <property type="entry name" value="Nucleic acid-binding proteins"/>
    <property type="match status" value="1"/>
</dbReference>
<evidence type="ECO:0000256" key="14">
    <source>
        <dbReference type="ARBA" id="ARBA00034003"/>
    </source>
</evidence>
<keyword evidence="6" id="KW-0677">Repeat</keyword>
<evidence type="ECO:0000256" key="16">
    <source>
        <dbReference type="RuleBase" id="RU004196"/>
    </source>
</evidence>
<keyword evidence="8 15" id="KW-0227">DNA damage</keyword>
<dbReference type="NCBIfam" id="TIGR00574">
    <property type="entry name" value="dnl1"/>
    <property type="match status" value="1"/>
</dbReference>
<dbReference type="GO" id="GO:0005739">
    <property type="term" value="C:mitochondrion"/>
    <property type="evidence" value="ECO:0007669"/>
    <property type="project" value="UniProtKB-SubCell"/>
</dbReference>
<dbReference type="PANTHER" id="PTHR45997:SF1">
    <property type="entry name" value="DNA LIGASE 4"/>
    <property type="match status" value="1"/>
</dbReference>
<dbReference type="SUPFAM" id="SSF56091">
    <property type="entry name" value="DNA ligase/mRNA capping enzyme, catalytic domain"/>
    <property type="match status" value="1"/>
</dbReference>
<dbReference type="PROSITE" id="PS50160">
    <property type="entry name" value="DNA_LIGASE_A3"/>
    <property type="match status" value="1"/>
</dbReference>
<dbReference type="RefSeq" id="XP_038776716.1">
    <property type="nucleotide sequence ID" value="XM_038920788.1"/>
</dbReference>
<dbReference type="Gene3D" id="3.40.50.10190">
    <property type="entry name" value="BRCT domain"/>
    <property type="match status" value="2"/>
</dbReference>
<dbReference type="InterPro" id="IPR036420">
    <property type="entry name" value="BRCT_dom_sf"/>
</dbReference>
<keyword evidence="9 15" id="KW-0067">ATP-binding</keyword>
<comment type="catalytic activity">
    <reaction evidence="14 15">
        <text>ATP + (deoxyribonucleotide)n-3'-hydroxyl + 5'-phospho-(deoxyribonucleotide)m = (deoxyribonucleotide)n+m + AMP + diphosphate.</text>
        <dbReference type="EC" id="6.5.1.1"/>
    </reaction>
</comment>
<proteinExistence type="inferred from homology"/>
<dbReference type="PROSITE" id="PS00697">
    <property type="entry name" value="DNA_LIGASE_A1"/>
    <property type="match status" value="1"/>
</dbReference>
<dbReference type="InterPro" id="IPR016059">
    <property type="entry name" value="DNA_ligase_ATP-dep_CS"/>
</dbReference>
<dbReference type="GO" id="GO:0006303">
    <property type="term" value="P:double-strand break repair via nonhomologous end joining"/>
    <property type="evidence" value="ECO:0007669"/>
    <property type="project" value="TreeGrafter"/>
</dbReference>
<dbReference type="Pfam" id="PF04675">
    <property type="entry name" value="DNA_ligase_A_N"/>
    <property type="match status" value="1"/>
</dbReference>
<evidence type="ECO:0000256" key="10">
    <source>
        <dbReference type="ARBA" id="ARBA00022842"/>
    </source>
</evidence>
<evidence type="ECO:0000256" key="6">
    <source>
        <dbReference type="ARBA" id="ARBA00022737"/>
    </source>
</evidence>
<dbReference type="Gene3D" id="1.10.3260.10">
    <property type="entry name" value="DNA ligase, ATP-dependent, N-terminal domain"/>
    <property type="match status" value="1"/>
</dbReference>
<dbReference type="GO" id="GO:0046872">
    <property type="term" value="F:metal ion binding"/>
    <property type="evidence" value="ECO:0007669"/>
    <property type="project" value="UniProtKB-KW"/>
</dbReference>
<name>A0A875RVU4_EENNA</name>
<evidence type="ECO:0000256" key="8">
    <source>
        <dbReference type="ARBA" id="ARBA00022763"/>
    </source>
</evidence>
<evidence type="ECO:0000256" key="2">
    <source>
        <dbReference type="ARBA" id="ARBA00004123"/>
    </source>
</evidence>
<evidence type="ECO:0000256" key="15">
    <source>
        <dbReference type="RuleBase" id="RU000617"/>
    </source>
</evidence>
<evidence type="ECO:0000313" key="21">
    <source>
        <dbReference type="Proteomes" id="UP000662931"/>
    </source>
</evidence>
<comment type="similarity">
    <text evidence="3 16">Belongs to the ATP-dependent DNA ligase family.</text>
</comment>
<evidence type="ECO:0000313" key="20">
    <source>
        <dbReference type="EMBL" id="QPG73151.1"/>
    </source>
</evidence>
<dbReference type="Pfam" id="PF01987">
    <property type="entry name" value="AIM24"/>
    <property type="match status" value="1"/>
</dbReference>
<evidence type="ECO:0000256" key="7">
    <source>
        <dbReference type="ARBA" id="ARBA00022741"/>
    </source>
</evidence>
<keyword evidence="17" id="KW-0496">Mitochondrion</keyword>
<dbReference type="GeneID" id="62193858"/>
<evidence type="ECO:0000256" key="5">
    <source>
        <dbReference type="ARBA" id="ARBA00022723"/>
    </source>
</evidence>
<keyword evidence="21" id="KW-1185">Reference proteome</keyword>
<dbReference type="InterPro" id="IPR012308">
    <property type="entry name" value="DNA_ligase_ATP-dep_N"/>
</dbReference>
<dbReference type="GO" id="GO:0006297">
    <property type="term" value="P:nucleotide-excision repair, DNA gap filling"/>
    <property type="evidence" value="ECO:0007669"/>
    <property type="project" value="TreeGrafter"/>
</dbReference>
<keyword evidence="5" id="KW-0479">Metal-binding</keyword>
<dbReference type="InterPro" id="IPR036599">
    <property type="entry name" value="DNA_ligase_N_sf"/>
</dbReference>
<dbReference type="Gene3D" id="3.30.470.30">
    <property type="entry name" value="DNA ligase/mRNA capping enzyme"/>
    <property type="match status" value="1"/>
</dbReference>
<dbReference type="CDD" id="cd07968">
    <property type="entry name" value="OBF_DNA_ligase_IV"/>
    <property type="match status" value="1"/>
</dbReference>
<dbReference type="Proteomes" id="UP000662931">
    <property type="component" value="Chromosome 1"/>
</dbReference>
<comment type="similarity">
    <text evidence="17">Belongs to the AIM24 family.</text>
</comment>
<keyword evidence="12 15" id="KW-0234">DNA repair</keyword>
<dbReference type="Pfam" id="PF01068">
    <property type="entry name" value="DNA_ligase_A_M"/>
    <property type="match status" value="1"/>
</dbReference>
<evidence type="ECO:0000256" key="12">
    <source>
        <dbReference type="ARBA" id="ARBA00023204"/>
    </source>
</evidence>
<evidence type="ECO:0000256" key="13">
    <source>
        <dbReference type="ARBA" id="ARBA00023242"/>
    </source>
</evidence>
<dbReference type="InterPro" id="IPR000977">
    <property type="entry name" value="DNA_ligase_ATP-dep"/>
</dbReference>
<evidence type="ECO:0000259" key="19">
    <source>
        <dbReference type="PROSITE" id="PS50172"/>
    </source>
</evidence>
<evidence type="ECO:0000256" key="11">
    <source>
        <dbReference type="ARBA" id="ARBA00023172"/>
    </source>
</evidence>
<keyword evidence="13" id="KW-0539">Nucleus</keyword>
<dbReference type="PROSITE" id="PS50172">
    <property type="entry name" value="BRCT"/>
    <property type="match status" value="1"/>
</dbReference>
<evidence type="ECO:0000256" key="9">
    <source>
        <dbReference type="ARBA" id="ARBA00022840"/>
    </source>
</evidence>
<dbReference type="GO" id="GO:0032807">
    <property type="term" value="C:DNA ligase IV complex"/>
    <property type="evidence" value="ECO:0007669"/>
    <property type="project" value="TreeGrafter"/>
</dbReference>
<dbReference type="CDD" id="cd07903">
    <property type="entry name" value="Adenylation_DNA_ligase_IV"/>
    <property type="match status" value="1"/>
</dbReference>
<sequence length="1334" mass="151795">MSDEAQLVSFSSLVVSKPQNHGGLPKFKQLVDDLFLPVERITRNLQLGISLKKADVIERFIRNYRQTVGNDILPVAHLFFPKWDRDRVYMMKEYRLGHLVCQYLNLGKNSDDYKTIANWKRLSYNRVHATVKFSDLLVKVILERRVRPVIKDSLGVDDINDMLDKLQGFAQDSKLDQMKLIKEAIDRLTDSELRFFFRIVLKTDPIGSESVFLRCWHRDAKKLYDLTHDLKLVFWGLSDPNFQLSDKEKEIQLMLPFTPQRCQRVRDQYVKIPSENFNDGPFFIEEKFDGERIQVHIKRVDGERFQFKYYTRNAMDYTSIYGEFSTSLRGCLSPFLGPENFDLHMHSCILDGEMICYDPILKVPLPYSVLKTSALHSLSAKPGSKNPHPMFVAFDCVFVNGESLEKYPLERRKKVLSYVLKKPIANLFVAADFIVARTGDEIEKAMDRAIGMDSEGLVLKSIQSKYDIGATTKQWIKIKPEYLEEFGENLDLVVVGKIPGIKSSFLCGLRDDNDSGCKFMTLCKISNGFSQDDYRHIDRVTAGKWKDINMDPPNDNLVKFGKTLPVVWIDPRDSVVIEARARSITRQPEQEFYATDTTLYNAFCVKIRTDKDWKTASTLKEYEQSSNQSKLYNAQNVIGNESKKRRIGYPSKKITMLQKLNEEYEVGGLAPKSNLFESYIFSIRTDCIYLGKLVRIRELNQIVSDNGGALARNPESVVLDTDKHERLMVIAEKMTIEVKDLSNKYNVFRFKWCEDCLAVKELIEPDLTHILVAEPSLEEDCRKRLDKFGNNLVTPLTEYTLWKMVPSEERNEVNLSQEELNRYHSFFVFYKMKFKVIFSAENARIGSIVAQEIEINGGKVCESLEEASMIVVVLFKVDKQNSFESYSSTTAIVQRTMRQRNELRKLCKRIPRVVSHSYIRACTTSSSLVDPAEYKRAQFADLEACEQIEKLGKDGCLVIPPIIKASVVDDTDVPGNVSTLKIARNEKYAIEFTKDEPVMETLGNPKSTLSLTIPPSVPVYVKRGSLISIFMADSGANLDTAVTSTLRINQPIRRFLYGGFTSTYQRLLSTVSLNLMISAYSKGGPLSSFMFSTKAQSTKTFCNIAMDGTMDWALLDPKSLHVYTGNNLLVTSQMLPKKTNGKKKLDTGLYSLFQSGYTLLTGRGYVSLVGSGSIFKLGLARDEEIYIKQANLLATTIKDVSELSSGYFIGKNIDNKTFAKSVKVKAKKEVGLGELETTKSRLSWFGAFKSMLVKVLSILASSQARVSKLVAFNGRYIKVKGPRTLLIQTSSGLDKFVYNSTLLGRSKFRGSITDVEKFIRNKQQLSKPETEIHK</sequence>